<reference evidence="1 2" key="1">
    <citation type="submission" date="2019-07" db="EMBL/GenBank/DDBJ databases">
        <title>Whole genome shotgun sequence of Methylobacterium gnaphalii NBRC 107716.</title>
        <authorList>
            <person name="Hosoyama A."/>
            <person name="Uohara A."/>
            <person name="Ohji S."/>
            <person name="Ichikawa N."/>
        </authorList>
    </citation>
    <scope>NUCLEOTIDE SEQUENCE [LARGE SCALE GENOMIC DNA]</scope>
    <source>
        <strain evidence="1 2">NBRC 107716</strain>
    </source>
</reference>
<dbReference type="OrthoDB" id="8127415at2"/>
<comment type="caution">
    <text evidence="1">The sequence shown here is derived from an EMBL/GenBank/DDBJ whole genome shotgun (WGS) entry which is preliminary data.</text>
</comment>
<name>A0A512JI80_9HYPH</name>
<evidence type="ECO:0000313" key="1">
    <source>
        <dbReference type="EMBL" id="GEP09667.1"/>
    </source>
</evidence>
<dbReference type="AlphaFoldDB" id="A0A512JI80"/>
<keyword evidence="2" id="KW-1185">Reference proteome</keyword>
<protein>
    <submittedName>
        <fullName evidence="1">Uncharacterized protein</fullName>
    </submittedName>
</protein>
<dbReference type="Proteomes" id="UP000321750">
    <property type="component" value="Unassembled WGS sequence"/>
</dbReference>
<gene>
    <name evidence="1" type="ORF">MGN01_15120</name>
</gene>
<dbReference type="RefSeq" id="WP_147045958.1">
    <property type="nucleotide sequence ID" value="NZ_BJZV01000006.1"/>
</dbReference>
<accession>A0A512JI80</accession>
<proteinExistence type="predicted"/>
<evidence type="ECO:0000313" key="2">
    <source>
        <dbReference type="Proteomes" id="UP000321750"/>
    </source>
</evidence>
<dbReference type="EMBL" id="BJZV01000006">
    <property type="protein sequence ID" value="GEP09667.1"/>
    <property type="molecule type" value="Genomic_DNA"/>
</dbReference>
<organism evidence="1 2">
    <name type="scientific">Methylobacterium gnaphalii</name>
    <dbReference type="NCBI Taxonomy" id="1010610"/>
    <lineage>
        <taxon>Bacteria</taxon>
        <taxon>Pseudomonadati</taxon>
        <taxon>Pseudomonadota</taxon>
        <taxon>Alphaproteobacteria</taxon>
        <taxon>Hyphomicrobiales</taxon>
        <taxon>Methylobacteriaceae</taxon>
        <taxon>Methylobacterium</taxon>
    </lineage>
</organism>
<sequence length="72" mass="7673">MSEASNPGVKVVALSHDLIRQRSIVKLVWTQDPEKSVALPVPFGCSLDDVRDEAEKALRALSAETAALVVGS</sequence>